<dbReference type="Gene3D" id="3.40.50.720">
    <property type="entry name" value="NAD(P)-binding Rossmann-like Domain"/>
    <property type="match status" value="1"/>
</dbReference>
<organism evidence="10">
    <name type="scientific">freshwater metagenome</name>
    <dbReference type="NCBI Taxonomy" id="449393"/>
    <lineage>
        <taxon>unclassified sequences</taxon>
        <taxon>metagenomes</taxon>
        <taxon>ecological metagenomes</taxon>
    </lineage>
</organism>
<reference evidence="10" key="1">
    <citation type="submission" date="2020-05" db="EMBL/GenBank/DDBJ databases">
        <authorList>
            <person name="Chiriac C."/>
            <person name="Salcher M."/>
            <person name="Ghai R."/>
            <person name="Kavagutti S V."/>
        </authorList>
    </citation>
    <scope>NUCLEOTIDE SEQUENCE</scope>
</reference>
<evidence type="ECO:0000313" key="8">
    <source>
        <dbReference type="EMBL" id="CAB4700273.1"/>
    </source>
</evidence>
<dbReference type="InterPro" id="IPR036291">
    <property type="entry name" value="NAD(P)-bd_dom_sf"/>
</dbReference>
<dbReference type="EMBL" id="CAFBRD010000048">
    <property type="protein sequence ID" value="CAB5077249.1"/>
    <property type="molecule type" value="Genomic_DNA"/>
</dbReference>
<dbReference type="EMBL" id="CAEUNJ010000021">
    <property type="protein sequence ID" value="CAB4371169.1"/>
    <property type="molecule type" value="Genomic_DNA"/>
</dbReference>
<dbReference type="PANTHER" id="PTHR43796">
    <property type="entry name" value="CARBOXYNORSPERMIDINE SYNTHASE"/>
    <property type="match status" value="1"/>
</dbReference>
<dbReference type="EMBL" id="CAFAAM010000035">
    <property type="protein sequence ID" value="CAB4797295.1"/>
    <property type="molecule type" value="Genomic_DNA"/>
</dbReference>
<evidence type="ECO:0000313" key="5">
    <source>
        <dbReference type="EMBL" id="CAB4371169.1"/>
    </source>
</evidence>
<sequence>MRQTGGHDLAPEAFLRRVVMNILVIGAGGVGASMASIAEDRPFFSTFTLADISFDSAQHAIDELDDPGRFRAAAIDARSEADIVALITETKADIVVNACDPRLNEPIFNACFTAGTNYIDMAMNLSEPHVTDPYNQVGIPLGAAQLAADEAWREKGLLAIVGMGVEPGLSDIFARYAADHLFDTIDEIGIRDGSNLSIDGYDFAPTFSIWTTIEECLNPPLIWEKDRGFFTTECFSEPEVFNFPAGIGPIECVNVEHEEVLLVPREVDCRRVTFKYGLGAEFIDWLKTFAYLGLDSTEKIKVGDARVAPRDVLAALLPNPAELGHLMHGKTCAGTWVRGTFDGAQREVYLYHVADNETTMRDWGSQAVLWQTAICPVVAIELLASGGWVGTGVRGAEAFDAARYLNLLGEYGSHHGILEMGPGLWPSPKSTGQPGWDRPVKRAIKP</sequence>
<evidence type="ECO:0000313" key="6">
    <source>
        <dbReference type="EMBL" id="CAB4581964.1"/>
    </source>
</evidence>
<dbReference type="Pfam" id="PF03435">
    <property type="entry name" value="Sacchrp_dh_NADP"/>
    <property type="match status" value="1"/>
</dbReference>
<feature type="region of interest" description="Disordered" evidence="1">
    <location>
        <begin position="424"/>
        <end position="446"/>
    </location>
</feature>
<feature type="domain" description="Saccharopine dehydrogenase NADP binding" evidence="2">
    <location>
        <begin position="22"/>
        <end position="160"/>
    </location>
</feature>
<evidence type="ECO:0000256" key="1">
    <source>
        <dbReference type="SAM" id="MobiDB-lite"/>
    </source>
</evidence>
<evidence type="ECO:0000313" key="10">
    <source>
        <dbReference type="EMBL" id="CAB4797295.1"/>
    </source>
</evidence>
<accession>A0A6J6XM59</accession>
<dbReference type="InterPro" id="IPR032095">
    <property type="entry name" value="Sacchrp_dh-like_C"/>
</dbReference>
<dbReference type="EMBL" id="CAESAL010000014">
    <property type="protein sequence ID" value="CAB4336253.1"/>
    <property type="molecule type" value="Genomic_DNA"/>
</dbReference>
<evidence type="ECO:0000313" key="9">
    <source>
        <dbReference type="EMBL" id="CAB4785723.1"/>
    </source>
</evidence>
<dbReference type="EMBL" id="CAEZVC010000090">
    <property type="protein sequence ID" value="CAB4629040.1"/>
    <property type="molecule type" value="Genomic_DNA"/>
</dbReference>
<proteinExistence type="predicted"/>
<evidence type="ECO:0000313" key="11">
    <source>
        <dbReference type="EMBL" id="CAB4945326.1"/>
    </source>
</evidence>
<evidence type="ECO:0000313" key="4">
    <source>
        <dbReference type="EMBL" id="CAB4336253.1"/>
    </source>
</evidence>
<evidence type="ECO:0000259" key="3">
    <source>
        <dbReference type="Pfam" id="PF16653"/>
    </source>
</evidence>
<dbReference type="EMBL" id="CAEZXY010000013">
    <property type="protein sequence ID" value="CAB4700273.1"/>
    <property type="molecule type" value="Genomic_DNA"/>
</dbReference>
<protein>
    <submittedName>
        <fullName evidence="10">Unannotated protein</fullName>
    </submittedName>
</protein>
<dbReference type="EMBL" id="CAFAAD010000019">
    <property type="protein sequence ID" value="CAB4785723.1"/>
    <property type="molecule type" value="Genomic_DNA"/>
</dbReference>
<dbReference type="EMBL" id="CAFBNJ010000016">
    <property type="protein sequence ID" value="CAB4945326.1"/>
    <property type="molecule type" value="Genomic_DNA"/>
</dbReference>
<name>A0A6J6XM59_9ZZZZ</name>
<dbReference type="PANTHER" id="PTHR43796:SF2">
    <property type="entry name" value="CARBOXYNORSPERMIDINE SYNTHASE"/>
    <property type="match status" value="1"/>
</dbReference>
<gene>
    <name evidence="6" type="ORF">UFOPK1762_00693</name>
    <name evidence="7" type="ORF">UFOPK1906_01333</name>
    <name evidence="8" type="ORF">UFOPK2624_00502</name>
    <name evidence="9" type="ORF">UFOPK2969_00397</name>
    <name evidence="10" type="ORF">UFOPK3010_00386</name>
    <name evidence="4" type="ORF">UFOPK3331_00603</name>
    <name evidence="11" type="ORF">UFOPK3785_00471</name>
    <name evidence="5" type="ORF">UFOPK4201_00658</name>
    <name evidence="12" type="ORF">UFOPK4371_00979</name>
</gene>
<dbReference type="InterPro" id="IPR005097">
    <property type="entry name" value="Sacchrp_dh_NADP-bd"/>
</dbReference>
<dbReference type="EMBL" id="CAEZTY010000018">
    <property type="protein sequence ID" value="CAB4581964.1"/>
    <property type="molecule type" value="Genomic_DNA"/>
</dbReference>
<feature type="domain" description="Saccharopine dehydrogenase-like C-terminal" evidence="3">
    <location>
        <begin position="164"/>
        <end position="413"/>
    </location>
</feature>
<dbReference type="AlphaFoldDB" id="A0A6J6XM59"/>
<dbReference type="Gene3D" id="3.30.360.10">
    <property type="entry name" value="Dihydrodipicolinate Reductase, domain 2"/>
    <property type="match status" value="1"/>
</dbReference>
<evidence type="ECO:0000259" key="2">
    <source>
        <dbReference type="Pfam" id="PF03435"/>
    </source>
</evidence>
<evidence type="ECO:0000313" key="12">
    <source>
        <dbReference type="EMBL" id="CAB5077249.1"/>
    </source>
</evidence>
<evidence type="ECO:0000313" key="7">
    <source>
        <dbReference type="EMBL" id="CAB4629040.1"/>
    </source>
</evidence>
<dbReference type="Pfam" id="PF16653">
    <property type="entry name" value="Sacchrp_dh_C"/>
    <property type="match status" value="1"/>
</dbReference>
<dbReference type="SUPFAM" id="SSF51735">
    <property type="entry name" value="NAD(P)-binding Rossmann-fold domains"/>
    <property type="match status" value="1"/>
</dbReference>